<accession>A0A0B1TFF8</accession>
<evidence type="ECO:0000256" key="1">
    <source>
        <dbReference type="SAM" id="MobiDB-lite"/>
    </source>
</evidence>
<reference evidence="3 4" key="1">
    <citation type="submission" date="2014-03" db="EMBL/GenBank/DDBJ databases">
        <title>Draft genome of the hookworm Oesophagostomum dentatum.</title>
        <authorList>
            <person name="Mitreva M."/>
        </authorList>
    </citation>
    <scope>NUCLEOTIDE SEQUENCE [LARGE SCALE GENOMIC DNA]</scope>
    <source>
        <strain evidence="3 4">OD-Hann</strain>
    </source>
</reference>
<protein>
    <submittedName>
        <fullName evidence="3">Putative phosphatase regulatory subunit</fullName>
    </submittedName>
</protein>
<dbReference type="InterPro" id="IPR050782">
    <property type="entry name" value="PP1_regulatory_subunit_3"/>
</dbReference>
<dbReference type="GO" id="GO:2001069">
    <property type="term" value="F:glycogen binding"/>
    <property type="evidence" value="ECO:0007669"/>
    <property type="project" value="TreeGrafter"/>
</dbReference>
<dbReference type="OrthoDB" id="1881at2759"/>
<dbReference type="InterPro" id="IPR005036">
    <property type="entry name" value="CBM21_dom"/>
</dbReference>
<feature type="domain" description="CBM21" evidence="2">
    <location>
        <begin position="112"/>
        <end position="219"/>
    </location>
</feature>
<dbReference type="Pfam" id="PF03370">
    <property type="entry name" value="CBM_21"/>
    <property type="match status" value="1"/>
</dbReference>
<sequence>MTSATLANEPSTTQMFRQQCTFYRDTEQTEIRGEREKDTARRCTLPSALRRSRSKVCAKRVRFADALGLDLEKRKYFDEKDSNPFPTPPSSPTPEHRLILTNFVYRTESEYNQRAHDDKVCLAKLHTQGRNLNGQINVANIAFTKEVAIRYTTNDWVSYDEVAASYGHNVFGANNVDAFVFSLMLPTDMKDGQCQFCVRFTVEGRDYWDNNNGANYRVNMVQESSSHTVAPHTMVSPPKPTTHHSVTSTSSFFTPRRLRRWVRAQEEPDDESSRVYIPRRRVL</sequence>
<dbReference type="PANTHER" id="PTHR12307">
    <property type="entry name" value="PROTEIN PHOSPHATASE 1 REGULATORY SUBUNIT"/>
    <property type="match status" value="1"/>
</dbReference>
<dbReference type="PANTHER" id="PTHR12307:SF53">
    <property type="entry name" value="PROTEIN PHOSPHATASE 1 REGULATORY SUBUNIT"/>
    <property type="match status" value="1"/>
</dbReference>
<organism evidence="3 4">
    <name type="scientific">Oesophagostomum dentatum</name>
    <name type="common">Nodular worm</name>
    <dbReference type="NCBI Taxonomy" id="61180"/>
    <lineage>
        <taxon>Eukaryota</taxon>
        <taxon>Metazoa</taxon>
        <taxon>Ecdysozoa</taxon>
        <taxon>Nematoda</taxon>
        <taxon>Chromadorea</taxon>
        <taxon>Rhabditida</taxon>
        <taxon>Rhabditina</taxon>
        <taxon>Rhabditomorpha</taxon>
        <taxon>Strongyloidea</taxon>
        <taxon>Strongylidae</taxon>
        <taxon>Oesophagostomum</taxon>
    </lineage>
</organism>
<feature type="region of interest" description="Disordered" evidence="1">
    <location>
        <begin position="229"/>
        <end position="251"/>
    </location>
</feature>
<proteinExistence type="predicted"/>
<dbReference type="GO" id="GO:0000164">
    <property type="term" value="C:protein phosphatase type 1 complex"/>
    <property type="evidence" value="ECO:0007669"/>
    <property type="project" value="TreeGrafter"/>
</dbReference>
<dbReference type="GO" id="GO:0005979">
    <property type="term" value="P:regulation of glycogen biosynthetic process"/>
    <property type="evidence" value="ECO:0007669"/>
    <property type="project" value="TreeGrafter"/>
</dbReference>
<evidence type="ECO:0000259" key="2">
    <source>
        <dbReference type="PROSITE" id="PS51159"/>
    </source>
</evidence>
<dbReference type="PROSITE" id="PS51159">
    <property type="entry name" value="CBM21"/>
    <property type="match status" value="1"/>
</dbReference>
<gene>
    <name evidence="3" type="ORF">OESDEN_05515</name>
</gene>
<dbReference type="GO" id="GO:0008157">
    <property type="term" value="F:protein phosphatase 1 binding"/>
    <property type="evidence" value="ECO:0007669"/>
    <property type="project" value="TreeGrafter"/>
</dbReference>
<dbReference type="EMBL" id="KN550287">
    <property type="protein sequence ID" value="KHJ94552.1"/>
    <property type="molecule type" value="Genomic_DNA"/>
</dbReference>
<evidence type="ECO:0000313" key="4">
    <source>
        <dbReference type="Proteomes" id="UP000053660"/>
    </source>
</evidence>
<name>A0A0B1TFF8_OESDE</name>
<dbReference type="AlphaFoldDB" id="A0A0B1TFF8"/>
<dbReference type="InterPro" id="IPR038175">
    <property type="entry name" value="CBM21_dom_sf"/>
</dbReference>
<dbReference type="Gene3D" id="2.60.40.2440">
    <property type="entry name" value="Carbohydrate binding type-21 domain"/>
    <property type="match status" value="1"/>
</dbReference>
<evidence type="ECO:0000313" key="3">
    <source>
        <dbReference type="EMBL" id="KHJ94552.1"/>
    </source>
</evidence>
<keyword evidence="4" id="KW-1185">Reference proteome</keyword>
<dbReference type="Proteomes" id="UP000053660">
    <property type="component" value="Unassembled WGS sequence"/>
</dbReference>